<accession>A0ABV8TCV8</accession>
<dbReference type="PANTHER" id="PTHR47691:SF3">
    <property type="entry name" value="HTH-TYPE TRANSCRIPTIONAL REGULATOR RV0890C-RELATED"/>
    <property type="match status" value="1"/>
</dbReference>
<dbReference type="Proteomes" id="UP001595824">
    <property type="component" value="Unassembled WGS sequence"/>
</dbReference>
<sequence length="822" mass="87780">MRFPRPDGVAELSAAMAACAEDRDSAAWQELLHVLRTAGRGAPAAAPSDRAARTAAWHRLARELSALALRDTATGDALTHWLRRHGPPPPPPPPQQPTAPTAPTSNVISGDAVLEGPVVQARSVSGGIHFHQPAPAPPPRPPVPRQLPYLTASFVGREDDRRALDALRAARPADAPQVLVVSGLPGVGKTTLAVRWLHEHADGFPDGQLYADLGGHTAEETGPRDGGGPASPGTVLEGFLVALGVSAVPAGTAQRAALWRSLTAGLRLAVLLDNAFTAAQVRPLLPGGPTGLTVVTSRNSLTGLRVDGASLHRLEGLPTRSAVELLAVGGGDRVARESAAAHEVVRLCGRLPLTVGLASAQLALRPHRPVAALAESLARGQGALGSLRIDGEAVMRTALDLSYALLPAYAAVLYRRMGLLPTDRHDLPMLAAVANGTSDGSEGSDGEDTAVDTAVDALVEANLLEETGPETHRFHDLVLPHARRLGEQHEDPAHRAAVLRRYVDWCLVTAGAAELVLTPSHRLPGHDVHAPDIAPAPLAGPEEALTWLDTHRNGLMGAVRHCADAGWDTRCWRLVDLMWPLFLRFRPSAMWLEAHRLGLDAARRCGAREGEGRMLTSGAIGLRDAGEYEEAGQWYTWALAKAVEDGDVRQQAQAVSGLGHIRLQTGRPAEARDHFREALRLREAVGYRRGAALSRRRLGQTALALGELTEAAEQLRRAHDELAALDETYEATRVRALLGHVLCRDGRDAEGVPLLRDALAAFRSGDARSEHWEGRCLEWLGRSAEAHGDTAGAARLYGGALELARRLDPADAERLEDRLRHL</sequence>
<dbReference type="SMART" id="SM00382">
    <property type="entry name" value="AAA"/>
    <property type="match status" value="1"/>
</dbReference>
<reference evidence="6" key="1">
    <citation type="journal article" date="2019" name="Int. J. Syst. Evol. Microbiol.">
        <title>The Global Catalogue of Microorganisms (GCM) 10K type strain sequencing project: providing services to taxonomists for standard genome sequencing and annotation.</title>
        <authorList>
            <consortium name="The Broad Institute Genomics Platform"/>
            <consortium name="The Broad Institute Genome Sequencing Center for Infectious Disease"/>
            <person name="Wu L."/>
            <person name="Ma J."/>
        </authorList>
    </citation>
    <scope>NUCLEOTIDE SEQUENCE [LARGE SCALE GENOMIC DNA]</scope>
    <source>
        <strain evidence="6">PCU 347</strain>
    </source>
</reference>
<dbReference type="Gene3D" id="3.40.50.300">
    <property type="entry name" value="P-loop containing nucleotide triphosphate hydrolases"/>
    <property type="match status" value="1"/>
</dbReference>
<keyword evidence="6" id="KW-1185">Reference proteome</keyword>
<organism evidence="5 6">
    <name type="scientific">Streptomyces andamanensis</name>
    <dbReference type="NCBI Taxonomy" id="1565035"/>
    <lineage>
        <taxon>Bacteria</taxon>
        <taxon>Bacillati</taxon>
        <taxon>Actinomycetota</taxon>
        <taxon>Actinomycetes</taxon>
        <taxon>Kitasatosporales</taxon>
        <taxon>Streptomycetaceae</taxon>
        <taxon>Streptomyces</taxon>
    </lineage>
</organism>
<feature type="compositionally biased region" description="Pro residues" evidence="3">
    <location>
        <begin position="87"/>
        <end position="97"/>
    </location>
</feature>
<feature type="domain" description="AAA+ ATPase" evidence="4">
    <location>
        <begin position="175"/>
        <end position="357"/>
    </location>
</feature>
<name>A0ABV8TCV8_9ACTN</name>
<dbReference type="RefSeq" id="WP_381738702.1">
    <property type="nucleotide sequence ID" value="NZ_JBHSDP010000013.1"/>
</dbReference>
<gene>
    <name evidence="5" type="ORF">ACFPC0_11565</name>
</gene>
<dbReference type="EMBL" id="JBHSDP010000013">
    <property type="protein sequence ID" value="MFC4328465.1"/>
    <property type="molecule type" value="Genomic_DNA"/>
</dbReference>
<feature type="coiled-coil region" evidence="2">
    <location>
        <begin position="705"/>
        <end position="735"/>
    </location>
</feature>
<protein>
    <submittedName>
        <fullName evidence="5">Tetratricopeptide repeat protein</fullName>
    </submittedName>
</protein>
<keyword evidence="2" id="KW-0175">Coiled coil</keyword>
<feature type="region of interest" description="Disordered" evidence="3">
    <location>
        <begin position="80"/>
        <end position="108"/>
    </location>
</feature>
<evidence type="ECO:0000256" key="2">
    <source>
        <dbReference type="SAM" id="Coils"/>
    </source>
</evidence>
<dbReference type="InterPro" id="IPR003593">
    <property type="entry name" value="AAA+_ATPase"/>
</dbReference>
<dbReference type="PROSITE" id="PS50005">
    <property type="entry name" value="TPR"/>
    <property type="match status" value="1"/>
</dbReference>
<comment type="caution">
    <text evidence="5">The sequence shown here is derived from an EMBL/GenBank/DDBJ whole genome shotgun (WGS) entry which is preliminary data.</text>
</comment>
<dbReference type="InterPro" id="IPR011990">
    <property type="entry name" value="TPR-like_helical_dom_sf"/>
</dbReference>
<evidence type="ECO:0000313" key="5">
    <source>
        <dbReference type="EMBL" id="MFC4328465.1"/>
    </source>
</evidence>
<keyword evidence="1" id="KW-0802">TPR repeat</keyword>
<dbReference type="SMART" id="SM00028">
    <property type="entry name" value="TPR"/>
    <property type="match status" value="2"/>
</dbReference>
<evidence type="ECO:0000259" key="4">
    <source>
        <dbReference type="SMART" id="SM00382"/>
    </source>
</evidence>
<evidence type="ECO:0000256" key="1">
    <source>
        <dbReference type="PROSITE-ProRule" id="PRU00339"/>
    </source>
</evidence>
<dbReference type="InterPro" id="IPR019734">
    <property type="entry name" value="TPR_rpt"/>
</dbReference>
<dbReference type="InterPro" id="IPR027417">
    <property type="entry name" value="P-loop_NTPase"/>
</dbReference>
<evidence type="ECO:0000313" key="6">
    <source>
        <dbReference type="Proteomes" id="UP001595824"/>
    </source>
</evidence>
<dbReference type="SUPFAM" id="SSF48452">
    <property type="entry name" value="TPR-like"/>
    <property type="match status" value="1"/>
</dbReference>
<dbReference type="SUPFAM" id="SSF52540">
    <property type="entry name" value="P-loop containing nucleoside triphosphate hydrolases"/>
    <property type="match status" value="1"/>
</dbReference>
<evidence type="ECO:0000256" key="3">
    <source>
        <dbReference type="SAM" id="MobiDB-lite"/>
    </source>
</evidence>
<dbReference type="Pfam" id="PF13424">
    <property type="entry name" value="TPR_12"/>
    <property type="match status" value="1"/>
</dbReference>
<dbReference type="PANTHER" id="PTHR47691">
    <property type="entry name" value="REGULATOR-RELATED"/>
    <property type="match status" value="1"/>
</dbReference>
<feature type="repeat" description="TPR" evidence="1">
    <location>
        <begin position="652"/>
        <end position="685"/>
    </location>
</feature>
<proteinExistence type="predicted"/>
<dbReference type="Gene3D" id="1.25.40.10">
    <property type="entry name" value="Tetratricopeptide repeat domain"/>
    <property type="match status" value="1"/>
</dbReference>